<proteinExistence type="predicted"/>
<organism evidence="1">
    <name type="scientific">bioreactor metagenome</name>
    <dbReference type="NCBI Taxonomy" id="1076179"/>
    <lineage>
        <taxon>unclassified sequences</taxon>
        <taxon>metagenomes</taxon>
        <taxon>ecological metagenomes</taxon>
    </lineage>
</organism>
<dbReference type="AlphaFoldDB" id="A0A645G387"/>
<accession>A0A645G387</accession>
<protein>
    <submittedName>
        <fullName evidence="1">Uncharacterized protein</fullName>
    </submittedName>
</protein>
<reference evidence="1" key="1">
    <citation type="submission" date="2019-08" db="EMBL/GenBank/DDBJ databases">
        <authorList>
            <person name="Kucharzyk K."/>
            <person name="Murdoch R.W."/>
            <person name="Higgins S."/>
            <person name="Loffler F."/>
        </authorList>
    </citation>
    <scope>NUCLEOTIDE SEQUENCE</scope>
</reference>
<name>A0A645G387_9ZZZZ</name>
<evidence type="ECO:0000313" key="1">
    <source>
        <dbReference type="EMBL" id="MPN21105.1"/>
    </source>
</evidence>
<sequence>MILEASKKLRHFFQIADEERWMALIGNALNPVLVYHPAILSEMVTACRQKLSLNLVQARIVLATVL</sequence>
<comment type="caution">
    <text evidence="1">The sequence shown here is derived from an EMBL/GenBank/DDBJ whole genome shotgun (WGS) entry which is preliminary data.</text>
</comment>
<dbReference type="EMBL" id="VSSQ01069002">
    <property type="protein sequence ID" value="MPN21105.1"/>
    <property type="molecule type" value="Genomic_DNA"/>
</dbReference>
<gene>
    <name evidence="1" type="ORF">SDC9_168484</name>
</gene>